<evidence type="ECO:0000313" key="2">
    <source>
        <dbReference type="EMBL" id="TCJ14687.1"/>
    </source>
</evidence>
<dbReference type="GO" id="GO:0003824">
    <property type="term" value="F:catalytic activity"/>
    <property type="evidence" value="ECO:0007669"/>
    <property type="project" value="InterPro"/>
</dbReference>
<gene>
    <name evidence="2" type="ORF">EZJ19_09585</name>
</gene>
<accession>A0A4R1BCH2</accession>
<dbReference type="GO" id="GO:0050920">
    <property type="term" value="P:regulation of chemotaxis"/>
    <property type="evidence" value="ECO:0007669"/>
    <property type="project" value="InterPro"/>
</dbReference>
<proteinExistence type="predicted"/>
<dbReference type="Pfam" id="PF04344">
    <property type="entry name" value="CheZ"/>
    <property type="match status" value="1"/>
</dbReference>
<comment type="caution">
    <text evidence="2">The sequence shown here is derived from an EMBL/GenBank/DDBJ whole genome shotgun (WGS) entry which is preliminary data.</text>
</comment>
<name>A0A4R1BCH2_9PROT</name>
<dbReference type="Proteomes" id="UP000295443">
    <property type="component" value="Unassembled WGS sequence"/>
</dbReference>
<keyword evidence="3" id="KW-1185">Reference proteome</keyword>
<reference evidence="2 3" key="1">
    <citation type="submission" date="2019-03" db="EMBL/GenBank/DDBJ databases">
        <title>Genome sequence of Thiobacillaceae bacterium LSR1, a sulfur-oxidizing bacterium isolated from freshwater sediment.</title>
        <authorList>
            <person name="Li S."/>
        </authorList>
    </citation>
    <scope>NUCLEOTIDE SEQUENCE [LARGE SCALE GENOMIC DNA]</scope>
    <source>
        <strain evidence="2 3">LSR1</strain>
    </source>
</reference>
<dbReference type="EMBL" id="SJZB01000034">
    <property type="protein sequence ID" value="TCJ14687.1"/>
    <property type="molecule type" value="Genomic_DNA"/>
</dbReference>
<dbReference type="SUPFAM" id="SSF75708">
    <property type="entry name" value="Chemotaxis phosphatase CheZ"/>
    <property type="match status" value="1"/>
</dbReference>
<feature type="compositionally biased region" description="Polar residues" evidence="1">
    <location>
        <begin position="133"/>
        <end position="143"/>
    </location>
</feature>
<evidence type="ECO:0000256" key="1">
    <source>
        <dbReference type="SAM" id="MobiDB-lite"/>
    </source>
</evidence>
<dbReference type="AlphaFoldDB" id="A0A4R1BCH2"/>
<organism evidence="2 3">
    <name type="scientific">Parasulfuritortus cantonensis</name>
    <dbReference type="NCBI Taxonomy" id="2528202"/>
    <lineage>
        <taxon>Bacteria</taxon>
        <taxon>Pseudomonadati</taxon>
        <taxon>Pseudomonadota</taxon>
        <taxon>Betaproteobacteria</taxon>
        <taxon>Nitrosomonadales</taxon>
        <taxon>Thiobacillaceae</taxon>
        <taxon>Parasulfuritortus</taxon>
    </lineage>
</organism>
<protein>
    <submittedName>
        <fullName evidence="2">Uncharacterized protein</fullName>
    </submittedName>
</protein>
<sequence>MRATLREIGEGEVAENRMVSNARDRLRYIASLTEQAASQTLNAAEAIGDRLHAQQAEAAELARLTRSERLRAFLARLGEEHAASTGQLTEIVQAQAYQDLVGQVINKLLDTVQRIEDSLAHLLIEEAPEGNLSGPQVRQAEQISQDDIDDLFG</sequence>
<dbReference type="GO" id="GO:0009288">
    <property type="term" value="C:bacterial-type flagellum"/>
    <property type="evidence" value="ECO:0007669"/>
    <property type="project" value="InterPro"/>
</dbReference>
<feature type="region of interest" description="Disordered" evidence="1">
    <location>
        <begin position="131"/>
        <end position="153"/>
    </location>
</feature>
<dbReference type="OrthoDB" id="9773007at2"/>
<dbReference type="InterPro" id="IPR007439">
    <property type="entry name" value="Chemotax_Pase_CheZ"/>
</dbReference>
<evidence type="ECO:0000313" key="3">
    <source>
        <dbReference type="Proteomes" id="UP000295443"/>
    </source>
</evidence>
<feature type="compositionally biased region" description="Acidic residues" evidence="1">
    <location>
        <begin position="144"/>
        <end position="153"/>
    </location>
</feature>
<dbReference type="Gene3D" id="1.10.287.500">
    <property type="entry name" value="Helix hairpin bin"/>
    <property type="match status" value="1"/>
</dbReference>